<evidence type="ECO:0000313" key="2">
    <source>
        <dbReference type="Proteomes" id="UP000186817"/>
    </source>
</evidence>
<reference evidence="1 2" key="1">
    <citation type="submission" date="2016-02" db="EMBL/GenBank/DDBJ databases">
        <title>Genome analysis of coral dinoflagellate symbionts highlights evolutionary adaptations to a symbiotic lifestyle.</title>
        <authorList>
            <person name="Aranda M."/>
            <person name="Li Y."/>
            <person name="Liew Y.J."/>
            <person name="Baumgarten S."/>
            <person name="Simakov O."/>
            <person name="Wilson M."/>
            <person name="Piel J."/>
            <person name="Ashoor H."/>
            <person name="Bougouffa S."/>
            <person name="Bajic V.B."/>
            <person name="Ryu T."/>
            <person name="Ravasi T."/>
            <person name="Bayer T."/>
            <person name="Micklem G."/>
            <person name="Kim H."/>
            <person name="Bhak J."/>
            <person name="Lajeunesse T.C."/>
            <person name="Voolstra C.R."/>
        </authorList>
    </citation>
    <scope>NUCLEOTIDE SEQUENCE [LARGE SCALE GENOMIC DNA]</scope>
    <source>
        <strain evidence="1 2">CCMP2467</strain>
    </source>
</reference>
<gene>
    <name evidence="1" type="ORF">AK812_SmicGene31640</name>
</gene>
<keyword evidence="2" id="KW-1185">Reference proteome</keyword>
<dbReference type="InterPro" id="IPR036691">
    <property type="entry name" value="Endo/exonu/phosph_ase_sf"/>
</dbReference>
<dbReference type="EMBL" id="LSRX01000876">
    <property type="protein sequence ID" value="OLP87164.1"/>
    <property type="molecule type" value="Genomic_DNA"/>
</dbReference>
<protein>
    <submittedName>
        <fullName evidence="1">Uncharacterized protein</fullName>
    </submittedName>
</protein>
<evidence type="ECO:0000313" key="1">
    <source>
        <dbReference type="EMBL" id="OLP87164.1"/>
    </source>
</evidence>
<dbReference type="Proteomes" id="UP000186817">
    <property type="component" value="Unassembled WGS sequence"/>
</dbReference>
<organism evidence="1 2">
    <name type="scientific">Symbiodinium microadriaticum</name>
    <name type="common">Dinoflagellate</name>
    <name type="synonym">Zooxanthella microadriatica</name>
    <dbReference type="NCBI Taxonomy" id="2951"/>
    <lineage>
        <taxon>Eukaryota</taxon>
        <taxon>Sar</taxon>
        <taxon>Alveolata</taxon>
        <taxon>Dinophyceae</taxon>
        <taxon>Suessiales</taxon>
        <taxon>Symbiodiniaceae</taxon>
        <taxon>Symbiodinium</taxon>
    </lineage>
</organism>
<accession>A0A1Q9CW60</accession>
<proteinExistence type="predicted"/>
<dbReference type="OrthoDB" id="6116116at2759"/>
<name>A0A1Q9CW60_SYMMI</name>
<comment type="caution">
    <text evidence="1">The sequence shown here is derived from an EMBL/GenBank/DDBJ whole genome shotgun (WGS) entry which is preliminary data.</text>
</comment>
<sequence length="2431" mass="266596">MEGQLEECFQDGGTFTGVFEVIDTEGMGSFLGESLLQKVRAVVFLDPATNLLPHRMLFFTRLLITAFSWLTVQIAEPGPLLHVLRRLYGRVPLPSYLATDALGNVIPLSSALSSGQVLRVWVAAGATVPAKLNAPDPRVSDVAAQVRPVLAGSDRLQALQVQGTCLADDQVFSALRLIAGCLTCVGVVDPLLLHRCLQTEDFNLLCPYSASIARGTTYISAIVVEGHWVACAWQVCGALLIVWDTSPIGRFDAQVCAAHRMWAKALGYTCKDLRFAQAPARPSVPGLCGHFALADLWSFLWQTSQLSHDDALAFAATLEAAFEHNLQSDCLFRAPLLLGSGAGDLVERGLASLLRDRGVPSDRVASRAAQAAQRIGHGPLQTAMTAKNPWKALKQLGNNCSPPFQFVLQDELAASVQARASGPDPPPKKKRGPKAKHAAVEAASLVAPSVEQLRIPEGVFASEGLPLQQVDLQTLGVSSVGVVLVNPAQAEPYLRLARPVSQGALALIIVGQGDFSCATVKVETLRFRAELVSTGEPLLVQGTLAQIGNKWVSRHIPTTTPVDIAKSVVARVAVYRDSLPVPWERFVQSPLREIVGQIPLLQVCEVVGCECNKWHGISDPGEPPAILETWGRQFSSSAFKAVSPASAEVFNVMLRTPEALELRLQSFSGAAGIFIEPRADGVRLPSDRFSVIWPSRATYQEALLLMQTHKAVCGLARIGERYGVRCLKTDEEALHLLLRPSVAWVDRSKLRVFESGPWPFGTQRQAILRALSSFGWKARPSQPCPGHRGGLWYFLEAEEEPPQKSLHAAFGEVLLSEVLPKEVTVPVVPPVVASQRTLKGLVPKATENRKPQDPLQVVDPWQVALDQRQAGRTAASAASGSSTTRSLFASGHTASDLEAAILAKVDSRICASQDILRKQLESRIVDSQESVRKDLGALDERVTVVAQKVDSQEGLLQSLFQQQMSRIEELIGSTKRGRPSHFTIGAFNPTGVGFVSSYPGRVVAHAWPPELYTTARAQVASFLVADLWILGGVCYGFATDKARTSPLLDSVIDRVLAQRSGPRFLAGDWNLEMHELPQLSRLRAHGFVEVQDLRAALTGVVPEVTCKGCTRKDFLFISPELQAMFRQACVDSTFFADHAVVSASFQAAKDSIPRFVWRMPRRRPHVEAHPRNMPSPLRASTVRSSMLATESDDPAARFTSVCQAFELALSSAEVAAGRPPLSEAEKGRGRVQEVRCVRAPVAPVRSARHGDAEPLYFGQNLRYAQWFRQLRRIQALAQSLSRASPSVTALEHRSCLWRAILRAPGFAMPFREWWLVREVVLVEDLPALPQACPALAECRLLFLSFEANLRAYERMLLGTRKAAARKRREQDPSLIFRDLRAPRKAPVETLLDRKEGEIIEVCADENAIVLAEPVEWTPATLFYVGHQPLHVVHAEPDKLWVESLEGLSPGATVKQNRLIGSLLELFSEFGAQWGRRWMRHESVDVDKWRELCSSFESTARFPPLQLAPLSVGRWRAELKAKSPKGAAGPDGLSRADLLSFPDSLTEQLLALCAVAEDTGRWPPQVLEGIVTSLEKTPMAEAVSDYRPICVLSLVYRVWASLRAKEALAHLAKHAPPGLLGNLPGVASADVWFSIQVQIEQAYRAGTGLHGASADLVKAFNMLPRIPVMAFARVCGLPQQLLRPWMAALTGLRRRFRVRGSVGPSILSSTGFAEGDALSCVAMAVVNVAFHFAVQRAPGVGRALTYVDNWEMIAGDVPSLLATHTAMEAFTQAWDLPVDGAKTVAWSTTAEGRSALKASGFAVALDFRDLGAHLQASRRRSNYTQTARIRSLEDKWPRLEASLAPFAQKVRALSVAAWPAALHGISVVQLGEAHFTNLRSAAMKGLGLRAPGANPMLQLSLVEFPTADPFFFALSVSFSDMKALIGREIGAPLLTQAADSMLHAPGPAGVLLDRANSVAIAWNRASGCFEDIFGAFCLWETSLPEVQARLVRAWQDAVQHKLCHRASFAGLEQADPQLTGRLVRAFPPPEQALLRLSLHGAFYTNDRLCHTGNDADPSCQFCGCPDSIRHRLLHCSHFECCRVDMPLSPAQLAALPDAQLLHGWAMRSPLELQVKRLLAATVQDFTNFEPVPEMDAYDLFTDGSCLRPETPQLRLAAWAVNEIGHLIHVHKVVSHLDPTLEQTFGDEWCAEQNDVADRAATAAHFLRSAAFWQVWRTFETAYDKQVSVSTAVLQLHARVGLRATTTKPQRPDVEPTQLPIDDGVISVLGELGEHASAALALRYGARFTASLQRWMAASRQGPFARRWISTVQLYFSFCLFSACPVPVWKEGRWICTDSVENGAFVEVPLSKRLRHWTQILRAAARQGGYSWQVQETRPHSTSLQVRRTSVLLDFPDFLYESVERYLLEKLPQRGASRHQRSWLTIPVPVGDC</sequence>
<dbReference type="SUPFAM" id="SSF56219">
    <property type="entry name" value="DNase I-like"/>
    <property type="match status" value="1"/>
</dbReference>